<comment type="caution">
    <text evidence="5">The sequence shown here is derived from an EMBL/GenBank/DDBJ whole genome shotgun (WGS) entry which is preliminary data.</text>
</comment>
<proteinExistence type="predicted"/>
<dbReference type="Gene3D" id="1.10.10.60">
    <property type="entry name" value="Homeodomain-like"/>
    <property type="match status" value="1"/>
</dbReference>
<dbReference type="InterPro" id="IPR001356">
    <property type="entry name" value="HD"/>
</dbReference>
<keyword evidence="1 2" id="KW-0371">Homeobox</keyword>
<gene>
    <name evidence="5" type="ORF">P691DRAFT_800667</name>
</gene>
<sequence length="515" mass="57618">MAPQRQSYLKSLTPLLSGPVYLPSKPVTPCQRCMSIDVSDLKLQPPQPIDDFLRAHNIPEATVSAVSSIFMDKSSKLFNYTRTKLKRLLTSLPCLPGRCTGRSSLLKSSSIVRAWVGHYENELASWKENCLGMGLRLSRAKTSDERETERARFNQSSTPFLEAYFELNNYPCPADRQALARKTGNTPKQISDWFQNHRNRARKGGKQVQRTQIEPTFDEIMLVLEKQSPELSLTVDGSQATGSVPPENPPSPTETEIELDQHPYSILHVSNYVAAPHAFPVKYLPSHDHNLLSMYPSLEVQWDRRPTRQTKSRRSTKHDVDAFIDEFAHKCSIRGAASKRKRSDPTHIDGSPWTAATTMVIIPTSAPLPSLVRNVIPTQTITNATQPSQRQIRPLPRRATSKASSSLATIQYIPEIELEPSPEPPYGTRRKVRRLASDSDSSPTPLFPLTPAQNVVSLPRIEDVDLSSQLFSCFDIPHHPQPLTVLKTISRSFLDYASASIPFGTSFLSGITHVH</sequence>
<dbReference type="Pfam" id="PF00046">
    <property type="entry name" value="Homeodomain"/>
    <property type="match status" value="1"/>
</dbReference>
<evidence type="ECO:0000256" key="1">
    <source>
        <dbReference type="PROSITE-ProRule" id="PRU00108"/>
    </source>
</evidence>
<dbReference type="InterPro" id="IPR009057">
    <property type="entry name" value="Homeodomain-like_sf"/>
</dbReference>
<evidence type="ECO:0000313" key="5">
    <source>
        <dbReference type="EMBL" id="KAF9440958.1"/>
    </source>
</evidence>
<dbReference type="PROSITE" id="PS50071">
    <property type="entry name" value="HOMEOBOX_2"/>
    <property type="match status" value="1"/>
</dbReference>
<dbReference type="GO" id="GO:0005634">
    <property type="term" value="C:nucleus"/>
    <property type="evidence" value="ECO:0007669"/>
    <property type="project" value="UniProtKB-SubCell"/>
</dbReference>
<feature type="domain" description="Homeobox" evidence="4">
    <location>
        <begin position="144"/>
        <end position="204"/>
    </location>
</feature>
<keyword evidence="1 2" id="KW-0539">Nucleus</keyword>
<feature type="region of interest" description="Disordered" evidence="3">
    <location>
        <begin position="384"/>
        <end position="406"/>
    </location>
</feature>
<comment type="subcellular location">
    <subcellularLocation>
        <location evidence="1 2">Nucleus</location>
    </subcellularLocation>
</comment>
<organism evidence="5 6">
    <name type="scientific">Macrolepiota fuliginosa MF-IS2</name>
    <dbReference type="NCBI Taxonomy" id="1400762"/>
    <lineage>
        <taxon>Eukaryota</taxon>
        <taxon>Fungi</taxon>
        <taxon>Dikarya</taxon>
        <taxon>Basidiomycota</taxon>
        <taxon>Agaricomycotina</taxon>
        <taxon>Agaricomycetes</taxon>
        <taxon>Agaricomycetidae</taxon>
        <taxon>Agaricales</taxon>
        <taxon>Agaricineae</taxon>
        <taxon>Agaricaceae</taxon>
        <taxon>Macrolepiota</taxon>
    </lineage>
</organism>
<protein>
    <recommendedName>
        <fullName evidence="4">Homeobox domain-containing protein</fullName>
    </recommendedName>
</protein>
<keyword evidence="6" id="KW-1185">Reference proteome</keyword>
<dbReference type="SUPFAM" id="SSF46689">
    <property type="entry name" value="Homeodomain-like"/>
    <property type="match status" value="1"/>
</dbReference>
<accession>A0A9P5WXK8</accession>
<dbReference type="AlphaFoldDB" id="A0A9P5WXK8"/>
<name>A0A9P5WXK8_9AGAR</name>
<dbReference type="GO" id="GO:0003677">
    <property type="term" value="F:DNA binding"/>
    <property type="evidence" value="ECO:0007669"/>
    <property type="project" value="UniProtKB-UniRule"/>
</dbReference>
<dbReference type="SMART" id="SM00389">
    <property type="entry name" value="HOX"/>
    <property type="match status" value="1"/>
</dbReference>
<dbReference type="EMBL" id="MU152145">
    <property type="protein sequence ID" value="KAF9440958.1"/>
    <property type="molecule type" value="Genomic_DNA"/>
</dbReference>
<dbReference type="Proteomes" id="UP000807342">
    <property type="component" value="Unassembled WGS sequence"/>
</dbReference>
<reference evidence="5" key="1">
    <citation type="submission" date="2020-11" db="EMBL/GenBank/DDBJ databases">
        <authorList>
            <consortium name="DOE Joint Genome Institute"/>
            <person name="Ahrendt S."/>
            <person name="Riley R."/>
            <person name="Andreopoulos W."/>
            <person name="Labutti K."/>
            <person name="Pangilinan J."/>
            <person name="Ruiz-Duenas F.J."/>
            <person name="Barrasa J.M."/>
            <person name="Sanchez-Garcia M."/>
            <person name="Camarero S."/>
            <person name="Miyauchi S."/>
            <person name="Serrano A."/>
            <person name="Linde D."/>
            <person name="Babiker R."/>
            <person name="Drula E."/>
            <person name="Ayuso-Fernandez I."/>
            <person name="Pacheco R."/>
            <person name="Padilla G."/>
            <person name="Ferreira P."/>
            <person name="Barriuso J."/>
            <person name="Kellner H."/>
            <person name="Castanera R."/>
            <person name="Alfaro M."/>
            <person name="Ramirez L."/>
            <person name="Pisabarro A.G."/>
            <person name="Kuo A."/>
            <person name="Tritt A."/>
            <person name="Lipzen A."/>
            <person name="He G."/>
            <person name="Yan M."/>
            <person name="Ng V."/>
            <person name="Cullen D."/>
            <person name="Martin F."/>
            <person name="Rosso M.-N."/>
            <person name="Henrissat B."/>
            <person name="Hibbett D."/>
            <person name="Martinez A.T."/>
            <person name="Grigoriev I.V."/>
        </authorList>
    </citation>
    <scope>NUCLEOTIDE SEQUENCE</scope>
    <source>
        <strain evidence="5">MF-IS2</strain>
    </source>
</reference>
<dbReference type="CDD" id="cd00086">
    <property type="entry name" value="homeodomain"/>
    <property type="match status" value="1"/>
</dbReference>
<dbReference type="OrthoDB" id="6159439at2759"/>
<feature type="DNA-binding region" description="Homeobox" evidence="1">
    <location>
        <begin position="146"/>
        <end position="205"/>
    </location>
</feature>
<evidence type="ECO:0000313" key="6">
    <source>
        <dbReference type="Proteomes" id="UP000807342"/>
    </source>
</evidence>
<feature type="region of interest" description="Disordered" evidence="3">
    <location>
        <begin position="234"/>
        <end position="256"/>
    </location>
</feature>
<evidence type="ECO:0000256" key="2">
    <source>
        <dbReference type="RuleBase" id="RU000682"/>
    </source>
</evidence>
<evidence type="ECO:0000259" key="4">
    <source>
        <dbReference type="PROSITE" id="PS50071"/>
    </source>
</evidence>
<evidence type="ECO:0000256" key="3">
    <source>
        <dbReference type="SAM" id="MobiDB-lite"/>
    </source>
</evidence>
<keyword evidence="1 2" id="KW-0238">DNA-binding</keyword>